<reference evidence="2" key="1">
    <citation type="journal article" date="2024" name="Proc. Natl. Acad. Sci. U.S.A.">
        <title>Extraordinary preservation of gene collinearity over three hundred million years revealed in homosporous lycophytes.</title>
        <authorList>
            <person name="Li C."/>
            <person name="Wickell D."/>
            <person name="Kuo L.Y."/>
            <person name="Chen X."/>
            <person name="Nie B."/>
            <person name="Liao X."/>
            <person name="Peng D."/>
            <person name="Ji J."/>
            <person name="Jenkins J."/>
            <person name="Williams M."/>
            <person name="Shu S."/>
            <person name="Plott C."/>
            <person name="Barry K."/>
            <person name="Rajasekar S."/>
            <person name="Grimwood J."/>
            <person name="Han X."/>
            <person name="Sun S."/>
            <person name="Hou Z."/>
            <person name="He W."/>
            <person name="Dai G."/>
            <person name="Sun C."/>
            <person name="Schmutz J."/>
            <person name="Leebens-Mack J.H."/>
            <person name="Li F.W."/>
            <person name="Wang L."/>
        </authorList>
    </citation>
    <scope>NUCLEOTIDE SEQUENCE [LARGE SCALE GENOMIC DNA]</scope>
    <source>
        <strain evidence="2">cv. PW_Plant_1</strain>
    </source>
</reference>
<gene>
    <name evidence="1" type="ORF">O6H91_02G101000</name>
</gene>
<dbReference type="EMBL" id="CM055093">
    <property type="protein sequence ID" value="KAJ7566401.1"/>
    <property type="molecule type" value="Genomic_DNA"/>
</dbReference>
<proteinExistence type="predicted"/>
<accession>A0ACC2EIR8</accession>
<sequence>MPKFVDGFFKTNVQDVYAMRDVGTFPLKLYSDIRRAKHVDHSRKSTIQVVQVISVKGCDVSSSPPEGVQAVFSDGEGIKNFLVCHENHTHTVGCALYRMDDDADAIYQEVESRNSTRFLDFDDVYSARHLVTLDKRRLFPLPDCVQRGLQTGGVIGTGFYLIDFFNIYIACELANPTFVAPCLFMKLAPYVTKSAARFIIFACASAIINSCFPGDGLVTLATGLQKPMMELSIGDQVAVIKANGRMIFDEVYAFGHNDPNGMSFFVKLTLKPTHVVDGDYLVKSLELSPRHFVPVSLVVNGHMVYKRAKDIHMGDLLWVNINDSNTLEQFVVTDSVVILKTGLYNPFTLSGNVLVDDVMASTHSDWFLDNLFDTIGITHWLPTTYQMVLFPVRMLYRILGKDAYTRLYLFLDTHMHLSVFGTLHGGKMVATTTILLVIALPCFSFLRTCSKF</sequence>
<evidence type="ECO:0000313" key="2">
    <source>
        <dbReference type="Proteomes" id="UP001162992"/>
    </source>
</evidence>
<evidence type="ECO:0000313" key="1">
    <source>
        <dbReference type="EMBL" id="KAJ7566401.1"/>
    </source>
</evidence>
<protein>
    <submittedName>
        <fullName evidence="1">Uncharacterized protein</fullName>
    </submittedName>
</protein>
<dbReference type="Proteomes" id="UP001162992">
    <property type="component" value="Chromosome 2"/>
</dbReference>
<name>A0ACC2EIR8_DIPCM</name>
<organism evidence="1 2">
    <name type="scientific">Diphasiastrum complanatum</name>
    <name type="common">Issler's clubmoss</name>
    <name type="synonym">Lycopodium complanatum</name>
    <dbReference type="NCBI Taxonomy" id="34168"/>
    <lineage>
        <taxon>Eukaryota</taxon>
        <taxon>Viridiplantae</taxon>
        <taxon>Streptophyta</taxon>
        <taxon>Embryophyta</taxon>
        <taxon>Tracheophyta</taxon>
        <taxon>Lycopodiopsida</taxon>
        <taxon>Lycopodiales</taxon>
        <taxon>Lycopodiaceae</taxon>
        <taxon>Lycopodioideae</taxon>
        <taxon>Diphasiastrum</taxon>
    </lineage>
</organism>
<comment type="caution">
    <text evidence="1">The sequence shown here is derived from an EMBL/GenBank/DDBJ whole genome shotgun (WGS) entry which is preliminary data.</text>
</comment>
<keyword evidence="2" id="KW-1185">Reference proteome</keyword>